<dbReference type="AlphaFoldDB" id="A0A1Y2FPA6"/>
<name>A0A1Y2FPA6_PROLT</name>
<feature type="region of interest" description="Disordered" evidence="1">
    <location>
        <begin position="360"/>
        <end position="386"/>
    </location>
</feature>
<organism evidence="3 4">
    <name type="scientific">Protomyces lactucae-debilis</name>
    <dbReference type="NCBI Taxonomy" id="2754530"/>
    <lineage>
        <taxon>Eukaryota</taxon>
        <taxon>Fungi</taxon>
        <taxon>Dikarya</taxon>
        <taxon>Ascomycota</taxon>
        <taxon>Taphrinomycotina</taxon>
        <taxon>Taphrinomycetes</taxon>
        <taxon>Taphrinales</taxon>
        <taxon>Protomycetaceae</taxon>
        <taxon>Protomyces</taxon>
    </lineage>
</organism>
<gene>
    <name evidence="3" type="ORF">BCR37DRAFT_378017</name>
</gene>
<reference evidence="3 4" key="1">
    <citation type="submission" date="2016-07" db="EMBL/GenBank/DDBJ databases">
        <title>Pervasive Adenine N6-methylation of Active Genes in Fungi.</title>
        <authorList>
            <consortium name="DOE Joint Genome Institute"/>
            <person name="Mondo S.J."/>
            <person name="Dannebaum R.O."/>
            <person name="Kuo R.C."/>
            <person name="Labutti K."/>
            <person name="Haridas S."/>
            <person name="Kuo A."/>
            <person name="Salamov A."/>
            <person name="Ahrendt S.R."/>
            <person name="Lipzen A."/>
            <person name="Sullivan W."/>
            <person name="Andreopoulos W.B."/>
            <person name="Clum A."/>
            <person name="Lindquist E."/>
            <person name="Daum C."/>
            <person name="Ramamoorthy G.K."/>
            <person name="Gryganskyi A."/>
            <person name="Culley D."/>
            <person name="Magnuson J.K."/>
            <person name="James T.Y."/>
            <person name="O'Malley M.A."/>
            <person name="Stajich J.E."/>
            <person name="Spatafora J.W."/>
            <person name="Visel A."/>
            <person name="Grigoriev I.V."/>
        </authorList>
    </citation>
    <scope>NUCLEOTIDE SEQUENCE [LARGE SCALE GENOMIC DNA]</scope>
    <source>
        <strain evidence="3 4">12-1054</strain>
    </source>
</reference>
<proteinExistence type="predicted"/>
<evidence type="ECO:0000313" key="3">
    <source>
        <dbReference type="EMBL" id="ORY85036.1"/>
    </source>
</evidence>
<protein>
    <submittedName>
        <fullName evidence="3">Uncharacterized protein</fullName>
    </submittedName>
</protein>
<feature type="compositionally biased region" description="Polar residues" evidence="1">
    <location>
        <begin position="360"/>
        <end position="379"/>
    </location>
</feature>
<evidence type="ECO:0000256" key="1">
    <source>
        <dbReference type="SAM" id="MobiDB-lite"/>
    </source>
</evidence>
<evidence type="ECO:0000313" key="4">
    <source>
        <dbReference type="Proteomes" id="UP000193685"/>
    </source>
</evidence>
<feature type="compositionally biased region" description="Polar residues" evidence="1">
    <location>
        <begin position="285"/>
        <end position="300"/>
    </location>
</feature>
<keyword evidence="4" id="KW-1185">Reference proteome</keyword>
<feature type="chain" id="PRO_5013028251" evidence="2">
    <location>
        <begin position="27"/>
        <end position="416"/>
    </location>
</feature>
<sequence length="416" mass="46602">MLKPLLTLALLIWLTPWLLQYHLVTAEAARSNGKAVANNPREALDQGQASALETTGSATPPGCDEGFRCYTATYRYSTFISIQSGNVRTCTKFAIIAECAKQCEEERTLSAKVFCEMVTKKINGHKHTCVQSRRSDHAQVKGTHEAITSTLDSGSCFGTCRCHLDFSIKRIRMPAGKDHENHIFELDPNIEWSRTQGTIFRMARCSTEDMRNQYVAPVLVYSQYNWQLAETRINDWNFTCKPQKTRNKRKCNEGSSSSKVVKNKKQASVAAGTTTRTDPRYRSIDSVSEGQQIAEASTKASAWRTRTEAVVPNERGMPIYISEAEHQDLCNLYTAQPSQRPDQSTSNADNHQLQNQCPASLYNKQPAGSGQSQLAQQCNLADHEGPAESQKTFEECENWLEDCDYDAFMDALLDIP</sequence>
<feature type="region of interest" description="Disordered" evidence="1">
    <location>
        <begin position="246"/>
        <end position="300"/>
    </location>
</feature>
<comment type="caution">
    <text evidence="3">The sequence shown here is derived from an EMBL/GenBank/DDBJ whole genome shotgun (WGS) entry which is preliminary data.</text>
</comment>
<dbReference type="Proteomes" id="UP000193685">
    <property type="component" value="Unassembled WGS sequence"/>
</dbReference>
<dbReference type="GeneID" id="63785552"/>
<evidence type="ECO:0000256" key="2">
    <source>
        <dbReference type="SAM" id="SignalP"/>
    </source>
</evidence>
<keyword evidence="2" id="KW-0732">Signal</keyword>
<feature type="compositionally biased region" description="Low complexity" evidence="1">
    <location>
        <begin position="255"/>
        <end position="271"/>
    </location>
</feature>
<accession>A0A1Y2FPA6</accession>
<dbReference type="RefSeq" id="XP_040726819.1">
    <property type="nucleotide sequence ID" value="XM_040868953.1"/>
</dbReference>
<feature type="signal peptide" evidence="2">
    <location>
        <begin position="1"/>
        <end position="26"/>
    </location>
</feature>
<dbReference type="EMBL" id="MCFI01000005">
    <property type="protein sequence ID" value="ORY85036.1"/>
    <property type="molecule type" value="Genomic_DNA"/>
</dbReference>